<evidence type="ECO:0000313" key="2">
    <source>
        <dbReference type="EMBL" id="WVZ86976.1"/>
    </source>
</evidence>
<dbReference type="InterPro" id="IPR042467">
    <property type="entry name" value="Peptidase_C65_otubain_sub2"/>
</dbReference>
<feature type="region of interest" description="Disordered" evidence="1">
    <location>
        <begin position="51"/>
        <end position="83"/>
    </location>
</feature>
<gene>
    <name evidence="2" type="ORF">U9M48_033684</name>
</gene>
<dbReference type="PANTHER" id="PTHR35360">
    <property type="entry name" value="OS01G0324125 PROTEIN-RELATED"/>
    <property type="match status" value="1"/>
</dbReference>
<evidence type="ECO:0000313" key="3">
    <source>
        <dbReference type="Proteomes" id="UP001341281"/>
    </source>
</evidence>
<sequence length="618" mass="70400">MAAGSEDVSFMELVRYADACDRCLMAAGSEKAPSRTLVPCAGEVARPLCRSPARPRPGEAASREQRWAERGRSGPERGAGAADRSLWKTEGRFTIRMDWITKFRLYRPLEMVSGQEVGFDSNALNFYDACSEFRPAHRVEECFYRSFIFSYVEKVLGTKDKHDEHHLFVAVKGVARQHVCLGWASESSRGQKVMRWKTHDRWNHVPSNSYRKEKLLDFFNVYEKTDDIFAILRLVAAIWKFSLVEEYETFVPELNEDILMDQCFNRVIQHMVFTDHVQIQTLGIPLRVEYLFQEAGQGLCNRQDHKDDMARSMCWPRHHQHLLPPDREVNCNIICLRCPDDLPVSAYISCFQQADHLESPNSESPSQDIYGVNRYIGDTTVTYADHLESPNSESPSQHIYGVNRYIGDTTVTYEFKRKFRSKGSSILEPTNNRQHYVASAAAAARISSLIFSAVCKWILDWLAAQCFNKRTNPSPPLPEFSWFAVMGSPILNEDGSCTISACIMCVEAQHRLSFERLHGKGTFPCKAKAVGKFKDMCLKRGIWSSEAGSNEPDILHFIIDKGGVLTTRDTNSVRHQIDGYHCWEKQQLKADQFVRLLYSRGPVLGSLWVEGSVWALCG</sequence>
<keyword evidence="3" id="KW-1185">Reference proteome</keyword>
<dbReference type="EMBL" id="CP144751">
    <property type="protein sequence ID" value="WVZ86976.1"/>
    <property type="molecule type" value="Genomic_DNA"/>
</dbReference>
<organism evidence="2 3">
    <name type="scientific">Paspalum notatum var. saurae</name>
    <dbReference type="NCBI Taxonomy" id="547442"/>
    <lineage>
        <taxon>Eukaryota</taxon>
        <taxon>Viridiplantae</taxon>
        <taxon>Streptophyta</taxon>
        <taxon>Embryophyta</taxon>
        <taxon>Tracheophyta</taxon>
        <taxon>Spermatophyta</taxon>
        <taxon>Magnoliopsida</taxon>
        <taxon>Liliopsida</taxon>
        <taxon>Poales</taxon>
        <taxon>Poaceae</taxon>
        <taxon>PACMAD clade</taxon>
        <taxon>Panicoideae</taxon>
        <taxon>Andropogonodae</taxon>
        <taxon>Paspaleae</taxon>
        <taxon>Paspalinae</taxon>
        <taxon>Paspalum</taxon>
    </lineage>
</organism>
<dbReference type="Proteomes" id="UP001341281">
    <property type="component" value="Chromosome 07"/>
</dbReference>
<reference evidence="2 3" key="1">
    <citation type="submission" date="2024-02" db="EMBL/GenBank/DDBJ databases">
        <title>High-quality chromosome-scale genome assembly of Pensacola bahiagrass (Paspalum notatum Flugge var. saurae).</title>
        <authorList>
            <person name="Vega J.M."/>
            <person name="Podio M."/>
            <person name="Orjuela J."/>
            <person name="Siena L.A."/>
            <person name="Pessino S.C."/>
            <person name="Combes M.C."/>
            <person name="Mariac C."/>
            <person name="Albertini E."/>
            <person name="Pupilli F."/>
            <person name="Ortiz J.P.A."/>
            <person name="Leblanc O."/>
        </authorList>
    </citation>
    <scope>NUCLEOTIDE SEQUENCE [LARGE SCALE GENOMIC DNA]</scope>
    <source>
        <strain evidence="2">R1</strain>
        <tissue evidence="2">Leaf</tissue>
    </source>
</reference>
<dbReference type="Pfam" id="PF10275">
    <property type="entry name" value="Peptidase_C65"/>
    <property type="match status" value="1"/>
</dbReference>
<accession>A0AAQ3X6G4</accession>
<name>A0AAQ3X6G4_PASNO</name>
<protein>
    <submittedName>
        <fullName evidence="2">Uncharacterized protein</fullName>
    </submittedName>
</protein>
<dbReference type="Gene3D" id="1.20.1300.20">
    <property type="entry name" value="Peptidase C65 Otubain, subdomain 2"/>
    <property type="match status" value="1"/>
</dbReference>
<dbReference type="CDD" id="cd22749">
    <property type="entry name" value="Otubain_C65"/>
    <property type="match status" value="1"/>
</dbReference>
<dbReference type="InterPro" id="IPR019400">
    <property type="entry name" value="Peptidase_C65_otubain"/>
</dbReference>
<dbReference type="InterPro" id="IPR038765">
    <property type="entry name" value="Papain-like_cys_pep_sf"/>
</dbReference>
<dbReference type="SUPFAM" id="SSF54001">
    <property type="entry name" value="Cysteine proteinases"/>
    <property type="match status" value="1"/>
</dbReference>
<dbReference type="PANTHER" id="PTHR35360:SF2">
    <property type="entry name" value="OS01G0324125 PROTEIN"/>
    <property type="match status" value="1"/>
</dbReference>
<dbReference type="AlphaFoldDB" id="A0AAQ3X6G4"/>
<proteinExistence type="predicted"/>
<feature type="compositionally biased region" description="Basic and acidic residues" evidence="1">
    <location>
        <begin position="61"/>
        <end position="75"/>
    </location>
</feature>
<evidence type="ECO:0000256" key="1">
    <source>
        <dbReference type="SAM" id="MobiDB-lite"/>
    </source>
</evidence>